<dbReference type="PANTHER" id="PTHR43318:SF1">
    <property type="entry name" value="POLYSACCHARIDE BIOSYNTHESIS PROTEIN EPSC-RELATED"/>
    <property type="match status" value="1"/>
</dbReference>
<dbReference type="Proteomes" id="UP000289859">
    <property type="component" value="Unassembled WGS sequence"/>
</dbReference>
<dbReference type="InterPro" id="IPR003869">
    <property type="entry name" value="Polysac_CapD-like"/>
</dbReference>
<accession>A0A4Q0PI52</accession>
<reference evidence="3 4" key="1">
    <citation type="submission" date="2018-07" db="EMBL/GenBank/DDBJ databases">
        <title>Leeuwenhoekiella genomics.</title>
        <authorList>
            <person name="Tahon G."/>
            <person name="Willems A."/>
        </authorList>
    </citation>
    <scope>NUCLEOTIDE SEQUENCE [LARGE SCALE GENOMIC DNA]</scope>
    <source>
        <strain evidence="3 4">LMG 29608</strain>
    </source>
</reference>
<dbReference type="AlphaFoldDB" id="A0A4Q0PI52"/>
<dbReference type="InterPro" id="IPR051203">
    <property type="entry name" value="Polysaccharide_Synthase-Rel"/>
</dbReference>
<organism evidence="3 4">
    <name type="scientific">Leeuwenhoekiella polynyae</name>
    <dbReference type="NCBI Taxonomy" id="1550906"/>
    <lineage>
        <taxon>Bacteria</taxon>
        <taxon>Pseudomonadati</taxon>
        <taxon>Bacteroidota</taxon>
        <taxon>Flavobacteriia</taxon>
        <taxon>Flavobacteriales</taxon>
        <taxon>Flavobacteriaceae</taxon>
        <taxon>Leeuwenhoekiella</taxon>
    </lineage>
</organism>
<gene>
    <name evidence="3" type="ORF">DSM02_603</name>
</gene>
<dbReference type="Pfam" id="PF02719">
    <property type="entry name" value="Polysacc_synt_2"/>
    <property type="match status" value="1"/>
</dbReference>
<sequence length="335" mass="37648">MKSDTIDLSSEVILVTGAAGSIGRELVFNFASKNPKQLILVDISETGLSNLIKELQINYPKLNFVYFTESICNSAFIDFLFQKHKITSVFHAAAYKHVSLMEQNICAAITTNIYGAKLLIDSATTASVRRFIFISTDKAVEPISVMGRTKKVVEDCLVWKQQEGSLPQICTLRLCNVYGSSGSVVPVFKNRIALNLPLEIKGQNVKRAFIAVEEINDITDWLLAQIDCGGIFIPKNPKVFTILEIAQQVIRDFKNISPEEYPIQFIDLPKSEKQEESLKNTSENIIQLEGSPLVQLKTMKQRHFNLELLERCFFAAKSYDEQEALKSLKNLCIEG</sequence>
<comment type="caution">
    <text evidence="3">The sequence shown here is derived from an EMBL/GenBank/DDBJ whole genome shotgun (WGS) entry which is preliminary data.</text>
</comment>
<dbReference type="RefSeq" id="WP_128764236.1">
    <property type="nucleotide sequence ID" value="NZ_JBHUOO010000005.1"/>
</dbReference>
<feature type="domain" description="Polysaccharide biosynthesis protein CapD-like" evidence="2">
    <location>
        <begin position="13"/>
        <end position="285"/>
    </location>
</feature>
<name>A0A4Q0PI52_9FLAO</name>
<dbReference type="InterPro" id="IPR036291">
    <property type="entry name" value="NAD(P)-bd_dom_sf"/>
</dbReference>
<dbReference type="EMBL" id="QOVK01000001">
    <property type="protein sequence ID" value="RXG26603.1"/>
    <property type="molecule type" value="Genomic_DNA"/>
</dbReference>
<evidence type="ECO:0000256" key="1">
    <source>
        <dbReference type="ARBA" id="ARBA00007430"/>
    </source>
</evidence>
<dbReference type="SUPFAM" id="SSF51735">
    <property type="entry name" value="NAD(P)-binding Rossmann-fold domains"/>
    <property type="match status" value="1"/>
</dbReference>
<dbReference type="PANTHER" id="PTHR43318">
    <property type="entry name" value="UDP-N-ACETYLGLUCOSAMINE 4,6-DEHYDRATASE"/>
    <property type="match status" value="1"/>
</dbReference>
<dbReference type="OrthoDB" id="9803111at2"/>
<evidence type="ECO:0000259" key="2">
    <source>
        <dbReference type="Pfam" id="PF02719"/>
    </source>
</evidence>
<evidence type="ECO:0000313" key="3">
    <source>
        <dbReference type="EMBL" id="RXG26603.1"/>
    </source>
</evidence>
<keyword evidence="4" id="KW-1185">Reference proteome</keyword>
<dbReference type="Gene3D" id="3.40.50.720">
    <property type="entry name" value="NAD(P)-binding Rossmann-like Domain"/>
    <property type="match status" value="1"/>
</dbReference>
<protein>
    <submittedName>
        <fullName evidence="3">Polysaccharide biosynthesis protein</fullName>
    </submittedName>
</protein>
<comment type="similarity">
    <text evidence="1">Belongs to the polysaccharide synthase family.</text>
</comment>
<evidence type="ECO:0000313" key="4">
    <source>
        <dbReference type="Proteomes" id="UP000289859"/>
    </source>
</evidence>
<proteinExistence type="inferred from homology"/>